<keyword evidence="5" id="KW-1185">Reference proteome</keyword>
<protein>
    <submittedName>
        <fullName evidence="4">Thiamine-phosphate pyrophosphorylase</fullName>
        <ecNumber evidence="4">2.5.1.3</ecNumber>
    </submittedName>
</protein>
<dbReference type="InterPro" id="IPR022998">
    <property type="entry name" value="ThiamineP_synth_TenI"/>
</dbReference>
<keyword evidence="2" id="KW-0784">Thiamine biosynthesis</keyword>
<evidence type="ECO:0000313" key="4">
    <source>
        <dbReference type="EMBL" id="MET3794862.1"/>
    </source>
</evidence>
<dbReference type="CDD" id="cd00564">
    <property type="entry name" value="TMP_TenI"/>
    <property type="match status" value="1"/>
</dbReference>
<dbReference type="EC" id="2.5.1.3" evidence="4"/>
<feature type="domain" description="Thiamine phosphate synthase/TenI" evidence="3">
    <location>
        <begin position="22"/>
        <end position="188"/>
    </location>
</feature>
<dbReference type="InterPro" id="IPR013785">
    <property type="entry name" value="Aldolase_TIM"/>
</dbReference>
<dbReference type="PANTHER" id="PTHR20857">
    <property type="entry name" value="THIAMINE-PHOSPHATE PYROPHOSPHORYLASE"/>
    <property type="match status" value="1"/>
</dbReference>
<dbReference type="GO" id="GO:0004789">
    <property type="term" value="F:thiamine-phosphate diphosphorylase activity"/>
    <property type="evidence" value="ECO:0007669"/>
    <property type="project" value="UniProtKB-EC"/>
</dbReference>
<dbReference type="NCBIfam" id="NF005080">
    <property type="entry name" value="PRK06512.1"/>
    <property type="match status" value="1"/>
</dbReference>
<gene>
    <name evidence="4" type="ORF">ABID37_005102</name>
</gene>
<dbReference type="Pfam" id="PF02581">
    <property type="entry name" value="TMP-TENI"/>
    <property type="match status" value="1"/>
</dbReference>
<dbReference type="Proteomes" id="UP001549076">
    <property type="component" value="Unassembled WGS sequence"/>
</dbReference>
<reference evidence="4 5" key="1">
    <citation type="submission" date="2024-06" db="EMBL/GenBank/DDBJ databases">
        <title>Genomic Encyclopedia of Type Strains, Phase IV (KMG-IV): sequencing the most valuable type-strain genomes for metagenomic binning, comparative biology and taxonomic classification.</title>
        <authorList>
            <person name="Goeker M."/>
        </authorList>
    </citation>
    <scope>NUCLEOTIDE SEQUENCE [LARGE SCALE GENOMIC DNA]</scope>
    <source>
        <strain evidence="4 5">DSM 27865</strain>
    </source>
</reference>
<comment type="pathway">
    <text evidence="1">Cofactor biosynthesis; thiamine diphosphate biosynthesis.</text>
</comment>
<dbReference type="InterPro" id="IPR036206">
    <property type="entry name" value="ThiamineP_synth_sf"/>
</dbReference>
<dbReference type="PANTHER" id="PTHR20857:SF23">
    <property type="entry name" value="THIAMINE BIOSYNTHETIC BIFUNCTIONAL ENZYME"/>
    <property type="match status" value="1"/>
</dbReference>
<keyword evidence="4" id="KW-0808">Transferase</keyword>
<accession>A0ABV2N7Q8</accession>
<dbReference type="RefSeq" id="WP_354199768.1">
    <property type="nucleotide sequence ID" value="NZ_JBEPML010000031.1"/>
</dbReference>
<dbReference type="Gene3D" id="3.20.20.70">
    <property type="entry name" value="Aldolase class I"/>
    <property type="match status" value="1"/>
</dbReference>
<organism evidence="4 5">
    <name type="scientific">Aquamicrobium terrae</name>
    <dbReference type="NCBI Taxonomy" id="1324945"/>
    <lineage>
        <taxon>Bacteria</taxon>
        <taxon>Pseudomonadati</taxon>
        <taxon>Pseudomonadota</taxon>
        <taxon>Alphaproteobacteria</taxon>
        <taxon>Hyphomicrobiales</taxon>
        <taxon>Phyllobacteriaceae</taxon>
        <taxon>Aquamicrobium</taxon>
    </lineage>
</organism>
<comment type="caution">
    <text evidence="4">The sequence shown here is derived from an EMBL/GenBank/DDBJ whole genome shotgun (WGS) entry which is preliminary data.</text>
</comment>
<dbReference type="EMBL" id="JBEPML010000031">
    <property type="protein sequence ID" value="MET3794862.1"/>
    <property type="molecule type" value="Genomic_DNA"/>
</dbReference>
<evidence type="ECO:0000256" key="2">
    <source>
        <dbReference type="ARBA" id="ARBA00022977"/>
    </source>
</evidence>
<proteinExistence type="predicted"/>
<evidence type="ECO:0000259" key="3">
    <source>
        <dbReference type="Pfam" id="PF02581"/>
    </source>
</evidence>
<sequence length="215" mass="22484">MNPQTPPDRCRLVLIVMPGTDAGRLAEALEGGDVASVLLPQGPLDDAAFQRAAEKLVPLAQAAGAAAIIAGDSRVAGRVKADGIHIEGKRQELADTIERAQERMMVGTGGVKTRDEALELGEEGPDYMFFGRFGYDSEPAPHPRNLTLGAWWAEMVEIPCIVMGGSDIASVTTVAATGAEFVALSAAVFADGTDPRAAVARANALLDETAPRFGD</sequence>
<evidence type="ECO:0000256" key="1">
    <source>
        <dbReference type="ARBA" id="ARBA00004948"/>
    </source>
</evidence>
<evidence type="ECO:0000313" key="5">
    <source>
        <dbReference type="Proteomes" id="UP001549076"/>
    </source>
</evidence>
<dbReference type="SUPFAM" id="SSF51391">
    <property type="entry name" value="Thiamin phosphate synthase"/>
    <property type="match status" value="1"/>
</dbReference>
<name>A0ABV2N7Q8_9HYPH</name>